<feature type="region of interest" description="Disordered" evidence="2">
    <location>
        <begin position="292"/>
        <end position="317"/>
    </location>
</feature>
<evidence type="ECO:0000259" key="3">
    <source>
        <dbReference type="PROSITE" id="PS51272"/>
    </source>
</evidence>
<proteinExistence type="predicted"/>
<dbReference type="PROSITE" id="PS51272">
    <property type="entry name" value="SLH"/>
    <property type="match status" value="1"/>
</dbReference>
<evidence type="ECO:0000313" key="4">
    <source>
        <dbReference type="EMBL" id="GBG06915.1"/>
    </source>
</evidence>
<dbReference type="GO" id="GO:0016787">
    <property type="term" value="F:hydrolase activity"/>
    <property type="evidence" value="ECO:0007669"/>
    <property type="project" value="UniProtKB-KW"/>
</dbReference>
<name>A0A2R5ELD9_9BACL</name>
<dbReference type="InterPro" id="IPR008979">
    <property type="entry name" value="Galactose-bd-like_sf"/>
</dbReference>
<protein>
    <recommendedName>
        <fullName evidence="3">SLH domain-containing protein</fullName>
    </recommendedName>
</protein>
<dbReference type="InterPro" id="IPR001119">
    <property type="entry name" value="SLH_dom"/>
</dbReference>
<dbReference type="Pfam" id="PF16126">
    <property type="entry name" value="DUF4838"/>
    <property type="match status" value="1"/>
</dbReference>
<evidence type="ECO:0000256" key="2">
    <source>
        <dbReference type="SAM" id="MobiDB-lite"/>
    </source>
</evidence>
<dbReference type="SUPFAM" id="SSF49785">
    <property type="entry name" value="Galactose-binding domain-like"/>
    <property type="match status" value="1"/>
</dbReference>
<dbReference type="Pfam" id="PF00395">
    <property type="entry name" value="SLH"/>
    <property type="match status" value="1"/>
</dbReference>
<dbReference type="Gene3D" id="2.60.120.260">
    <property type="entry name" value="Galactose-binding domain-like"/>
    <property type="match status" value="3"/>
</dbReference>
<dbReference type="SUPFAM" id="SSF55545">
    <property type="entry name" value="beta-N-acetylhexosaminidase-like domain"/>
    <property type="match status" value="1"/>
</dbReference>
<feature type="domain" description="SLH" evidence="3">
    <location>
        <begin position="15"/>
        <end position="78"/>
    </location>
</feature>
<comment type="caution">
    <text evidence="4">The sequence shown here is derived from an EMBL/GenBank/DDBJ whole genome shotgun (WGS) entry which is preliminary data.</text>
</comment>
<dbReference type="InterPro" id="IPR029018">
    <property type="entry name" value="Hex-like_dom2"/>
</dbReference>
<dbReference type="GO" id="GO:0005975">
    <property type="term" value="P:carbohydrate metabolic process"/>
    <property type="evidence" value="ECO:0007669"/>
    <property type="project" value="UniProtKB-ARBA"/>
</dbReference>
<dbReference type="PANTHER" id="PTHR47406:SF2">
    <property type="entry name" value="ALPHA GLUCURONIDASE N-TERMINAL DOMAIN-CONTAINING PROTEIN"/>
    <property type="match status" value="1"/>
</dbReference>
<organism evidence="4 5">
    <name type="scientific">Paenibacillus agaridevorans</name>
    <dbReference type="NCBI Taxonomy" id="171404"/>
    <lineage>
        <taxon>Bacteria</taxon>
        <taxon>Bacillati</taxon>
        <taxon>Bacillota</taxon>
        <taxon>Bacilli</taxon>
        <taxon>Bacillales</taxon>
        <taxon>Paenibacillaceae</taxon>
        <taxon>Paenibacillus</taxon>
    </lineage>
</organism>
<dbReference type="Proteomes" id="UP000245202">
    <property type="component" value="Unassembled WGS sequence"/>
</dbReference>
<keyword evidence="1" id="KW-0378">Hydrolase</keyword>
<accession>A0A2R5ELD9</accession>
<dbReference type="InterPro" id="IPR032287">
    <property type="entry name" value="DUF4838"/>
</dbReference>
<dbReference type="EMBL" id="BDQX01000064">
    <property type="protein sequence ID" value="GBG06915.1"/>
    <property type="molecule type" value="Genomic_DNA"/>
</dbReference>
<evidence type="ECO:0000256" key="1">
    <source>
        <dbReference type="ARBA" id="ARBA00022801"/>
    </source>
</evidence>
<sequence>MVARAFQVDRTGTGGGGFKDDSQIASYAVDAISSLHAGGFIKGRNDLKFVPKGNITRAEVVQLLNNVSGDMARESKTLTGNVSGNLVVTAADVQLRDLVIEGNLFIAQGVAEGDLNLDNVMVKGNTYVWGGGENSIHIMDSLLAGNLYVNKWNSKIRILISGTTKIEQTILLSGAILEEAALSETFSGFENVDISMLDQLKARSVRLNGIFKQVRNLSAGASIELGIGTVIQTMLFDASANVVGEGKIEQAQFNANDVVVSMRPQSARFAKGISATIASKLVTESYEHTASSLISGGTGTPSTPQPQDPEPDDLPIVENGNPAARIIVAAGADAQTKAAAHKLVDYVKKSTGAELPLLVDDSTTDRVTAENGLVRMTFFVEPASIPQVTDFVVTPVVNDEPAASAVPAALLWDAMTKSAILTVPAIAVASVQQHISYRVAYQDHAVLESGVVVVEADAHQPINLNPSFDIGYAGEQDAKPWRYWYNNRTSAMSMVRSDEQAKSGSHSLKTSGVDLAWLNQEIALPRHGEFEYSAYMLAPQGSQTAGEVQLYVYALDAQGQLIPDGNGYYYGIIKGQSTPVVESDGQWMKLQAEGSIAQQYDGKPVKALQIGVEIKGFTAGEAAYLDDFQFVFKDLETAENAAQDNSPMPAAAAADTVATNTVDASTVTVNTQTDIYIGYEGMSEQKRTELLGGLEQEGFVIHQDNNRIAIAGPTALGTEFGVNEFLERYVGVRWLMPGDDWEDVPQHVSLFVNHGDQVLEEPGFPSRTFDGYLTNTPVREAWMRNIRLGERPEISHNMAELFPPSKYKDTHPEFYPPGAHLDDPHNPTFGWQPCFTAPGIVDEAITNIKAYFASHPESDSYALSINDTANFCEANPSHPNYPNKLNSLGEVDMSNIYFNWVNQVAAGVFTDYPDKKIGLLAYFNVYDPPTNLQLDPRIIVYITDERSSWNDPDMRSKGQQLTADWAATGATIAFYEYLYGGMYMVPRTFFHNMSEVYQFAAQSGVKAFYSESVVNFAEGPKAWLAGKLQWDPYQDVDDLLEEWYERAVGAAAAPELAAYYEIWERFWEQDIFQSAWYSKWKNAQPRTNYLPLYDDTYMMAVDLDDIAESRRLLEAVVDKAQTPAQKKRASDILHMFEYNEAAAISYPRNEDVEVPSNETEALALIHSVVQKMTLANKRMELIKQFSSDPVKQHSWSQSYGVGRLWSGITSKEQDAIVAWIKGGDGDGSAQLLLEDLAEHADLADIRDKARLMLILAKGNLTGPNLIRNPGFEEGFKDWDITYSTIDEITDDAHSGAKALRVNVSSREQGIYVPAGKAYVLKFFGKIAGSSGKKNLIGINYGGVPGVGTVSDLVTVTSTEYEQYVIPTVAPNEYTHATIVVYNDVGAGWVYVDNFELNELSTPEGESTILSLSATNGNVHATFNHAPAVTPTAADFTVRLLVDGVATVDAHPAQVAWNAATRTAVLTVPQIAATQSEQSFAYRIDYKNQASVDSQAVTVAGVPGAPLNKNASFEQGYNTGELALPWGFTAEPQATGAVMQRSSEQARTGSYSLKASGMHLAWPNMTVALPETGRYQLTAYILVPQQIQTNGTVKLYLYSKDANKELIPDGNGYYYGIFASEVVQASSSAGTWVQIKWEGDIPPSFAGTPVKNLEIGLELLGFASEEVVYMDDVQLIKVNES</sequence>
<gene>
    <name evidence="4" type="ORF">PAT3040_01457</name>
</gene>
<evidence type="ECO:0000313" key="5">
    <source>
        <dbReference type="Proteomes" id="UP000245202"/>
    </source>
</evidence>
<dbReference type="PANTHER" id="PTHR47406">
    <property type="entry name" value="COAGULATION FACTOR 5/8 TYPE, C-TERMINAL"/>
    <property type="match status" value="1"/>
</dbReference>
<reference evidence="4 5" key="1">
    <citation type="submission" date="2017-08" db="EMBL/GenBank/DDBJ databases">
        <title>Substantial Increase in Enzyme Production by Combined Drug-Resistance Mutations in Paenibacillus agaridevorans.</title>
        <authorList>
            <person name="Tanaka Y."/>
            <person name="Funane K."/>
            <person name="Hosaka T."/>
            <person name="Shiwa Y."/>
            <person name="Fujita N."/>
            <person name="Miyazaki T."/>
            <person name="Yoshikawa H."/>
            <person name="Murakami K."/>
            <person name="Kasahara K."/>
            <person name="Inaoka T."/>
            <person name="Hiraga Y."/>
            <person name="Ochi K."/>
        </authorList>
    </citation>
    <scope>NUCLEOTIDE SEQUENCE [LARGE SCALE GENOMIC DNA]</scope>
    <source>
        <strain evidence="4 5">T-3040</strain>
    </source>
</reference>
<keyword evidence="5" id="KW-1185">Reference proteome</keyword>